<comment type="similarity">
    <text evidence="2">Belongs to the methyl-accepting chemotaxis (MCP) protein family.</text>
</comment>
<reference evidence="7 8" key="1">
    <citation type="submission" date="2017-07" db="EMBL/GenBank/DDBJ databases">
        <title>Draft Genome Sequences of Select Purple Nonsulfur Bacteria.</title>
        <authorList>
            <person name="Lasarre B."/>
            <person name="Mckinlay J.B."/>
        </authorList>
    </citation>
    <scope>NUCLEOTIDE SEQUENCE [LARGE SCALE GENOMIC DNA]</scope>
    <source>
        <strain evidence="7 8">DSM 5909</strain>
    </source>
</reference>
<dbReference type="Pfam" id="PF00672">
    <property type="entry name" value="HAMP"/>
    <property type="match status" value="1"/>
</dbReference>
<protein>
    <recommendedName>
        <fullName evidence="9">Methyl-accepting chemotaxis protein</fullName>
    </recommendedName>
</protein>
<dbReference type="RefSeq" id="WP_111418824.1">
    <property type="nucleotide sequence ID" value="NZ_NPEX01000048.1"/>
</dbReference>
<keyword evidence="4" id="KW-1133">Transmembrane helix</keyword>
<accession>A0A327L2V4</accession>
<feature type="domain" description="HAMP" evidence="6">
    <location>
        <begin position="327"/>
        <end position="380"/>
    </location>
</feature>
<comment type="caution">
    <text evidence="7">The sequence shown here is derived from an EMBL/GenBank/DDBJ whole genome shotgun (WGS) entry which is preliminary data.</text>
</comment>
<dbReference type="InterPro" id="IPR013587">
    <property type="entry name" value="Nitrate/nitrite_sensing"/>
</dbReference>
<keyword evidence="1 3" id="KW-0807">Transducer</keyword>
<feature type="transmembrane region" description="Helical" evidence="4">
    <location>
        <begin position="301"/>
        <end position="325"/>
    </location>
</feature>
<dbReference type="GO" id="GO:0007165">
    <property type="term" value="P:signal transduction"/>
    <property type="evidence" value="ECO:0007669"/>
    <property type="project" value="UniProtKB-KW"/>
</dbReference>
<dbReference type="GO" id="GO:0016020">
    <property type="term" value="C:membrane"/>
    <property type="evidence" value="ECO:0007669"/>
    <property type="project" value="InterPro"/>
</dbReference>
<evidence type="ECO:0000313" key="8">
    <source>
        <dbReference type="Proteomes" id="UP000249130"/>
    </source>
</evidence>
<dbReference type="AlphaFoldDB" id="A0A327L2V4"/>
<dbReference type="EMBL" id="NPEX01000048">
    <property type="protein sequence ID" value="RAI44355.1"/>
    <property type="molecule type" value="Genomic_DNA"/>
</dbReference>
<dbReference type="PANTHER" id="PTHR32089:SF112">
    <property type="entry name" value="LYSOZYME-LIKE PROTEIN-RELATED"/>
    <property type="match status" value="1"/>
</dbReference>
<dbReference type="InterPro" id="IPR004089">
    <property type="entry name" value="MCPsignal_dom"/>
</dbReference>
<dbReference type="SMART" id="SM00283">
    <property type="entry name" value="MA"/>
    <property type="match status" value="1"/>
</dbReference>
<dbReference type="GO" id="GO:0004888">
    <property type="term" value="F:transmembrane signaling receptor activity"/>
    <property type="evidence" value="ECO:0007669"/>
    <property type="project" value="InterPro"/>
</dbReference>
<dbReference type="Gene3D" id="6.10.340.10">
    <property type="match status" value="1"/>
</dbReference>
<organism evidence="7 8">
    <name type="scientific">Rhodoplanes roseus</name>
    <dbReference type="NCBI Taxonomy" id="29409"/>
    <lineage>
        <taxon>Bacteria</taxon>
        <taxon>Pseudomonadati</taxon>
        <taxon>Pseudomonadota</taxon>
        <taxon>Alphaproteobacteria</taxon>
        <taxon>Hyphomicrobiales</taxon>
        <taxon>Nitrobacteraceae</taxon>
        <taxon>Rhodoplanes</taxon>
    </lineage>
</organism>
<evidence type="ECO:0000313" key="7">
    <source>
        <dbReference type="EMBL" id="RAI44355.1"/>
    </source>
</evidence>
<dbReference type="OrthoDB" id="8320983at2"/>
<keyword evidence="4" id="KW-0472">Membrane</keyword>
<dbReference type="Pfam" id="PF08376">
    <property type="entry name" value="NIT"/>
    <property type="match status" value="1"/>
</dbReference>
<evidence type="ECO:0000259" key="5">
    <source>
        <dbReference type="PROSITE" id="PS50111"/>
    </source>
</evidence>
<dbReference type="Gene3D" id="1.10.287.950">
    <property type="entry name" value="Methyl-accepting chemotaxis protein"/>
    <property type="match status" value="1"/>
</dbReference>
<dbReference type="GO" id="GO:0006935">
    <property type="term" value="P:chemotaxis"/>
    <property type="evidence" value="ECO:0007669"/>
    <property type="project" value="InterPro"/>
</dbReference>
<dbReference type="PANTHER" id="PTHR32089">
    <property type="entry name" value="METHYL-ACCEPTING CHEMOTAXIS PROTEIN MCPB"/>
    <property type="match status" value="1"/>
</dbReference>
<proteinExistence type="inferred from homology"/>
<dbReference type="SMART" id="SM00304">
    <property type="entry name" value="HAMP"/>
    <property type="match status" value="1"/>
</dbReference>
<keyword evidence="8" id="KW-1185">Reference proteome</keyword>
<dbReference type="PRINTS" id="PR00260">
    <property type="entry name" value="CHEMTRNSDUCR"/>
</dbReference>
<sequence length="675" mass="70888">MRHMPLFRLLLLLVLIPVAGLAVFGGQLAWEGWSRYSDLSRASSVLRLALATSRLAEVLPRQAAAERELIAGTGDRARTEALRREADAQFAVFRTAATPDVLQNPAIAAHVRGIEEKTAKFRDLRQQIDAGTVKNLAAPTIVGAPIVGQSIDLVGSASATVSDPALSRRIVALYATLQFADSLLLQRGAGQLSLQNGTLPQDTWLLLSRGIAMNGPFGKLFADYAPPSVVALYQAFDSTKGRELQALRERAVKPTGEPASAEQIRRWGELGSEQTALFGKIIPQAIEAIGAESDQMLRDAWWSLLGYLGTFVVVLAAVVVMGAVVMRIVRDLIGQLVAAIHTMRDGNFAVAIPHTERRDEIGAMAQAIDGFRDNFVRAQRAEAERKAAAEAQERKALMEKVAADFEAVIGGVVDTVSSSSSQLETVATALTRAADTTQEKAGTVSAASEEASTNVQAVAAATNEMTSSIGEISRQVQTSSRIAGDAVTQAARTDARVNQLSQAAARIGDVVKLITAIAEQTNLLALNATIEAARAGEAGKGFAVVAQEVKALAAQTAKATGDISAQIAEMQDATHDSVVAIKEIGGTIGQLAEIASAIAAAVEEQGAATGEIARNIQQASQGTAEVAMTITEVNRGAGETGAASAQVLASARALANESQHLKAEVGKFLRTVRAA</sequence>
<dbReference type="InterPro" id="IPR003660">
    <property type="entry name" value="HAMP_dom"/>
</dbReference>
<dbReference type="SUPFAM" id="SSF58104">
    <property type="entry name" value="Methyl-accepting chemotaxis protein (MCP) signaling domain"/>
    <property type="match status" value="1"/>
</dbReference>
<dbReference type="PROSITE" id="PS50111">
    <property type="entry name" value="CHEMOTAXIS_TRANSDUC_2"/>
    <property type="match status" value="1"/>
</dbReference>
<evidence type="ECO:0008006" key="9">
    <source>
        <dbReference type="Google" id="ProtNLM"/>
    </source>
</evidence>
<dbReference type="InterPro" id="IPR004090">
    <property type="entry name" value="Chemotax_Me-accpt_rcpt"/>
</dbReference>
<keyword evidence="4" id="KW-0812">Transmembrane</keyword>
<evidence type="ECO:0000256" key="4">
    <source>
        <dbReference type="SAM" id="Phobius"/>
    </source>
</evidence>
<evidence type="ECO:0000256" key="2">
    <source>
        <dbReference type="ARBA" id="ARBA00029447"/>
    </source>
</evidence>
<evidence type="ECO:0000256" key="3">
    <source>
        <dbReference type="PROSITE-ProRule" id="PRU00284"/>
    </source>
</evidence>
<name>A0A327L2V4_9BRAD</name>
<dbReference type="PROSITE" id="PS50885">
    <property type="entry name" value="HAMP"/>
    <property type="match status" value="1"/>
</dbReference>
<feature type="domain" description="Methyl-accepting transducer" evidence="5">
    <location>
        <begin position="419"/>
        <end position="655"/>
    </location>
</feature>
<evidence type="ECO:0000256" key="1">
    <source>
        <dbReference type="ARBA" id="ARBA00023224"/>
    </source>
</evidence>
<evidence type="ECO:0000259" key="6">
    <source>
        <dbReference type="PROSITE" id="PS50885"/>
    </source>
</evidence>
<dbReference type="Pfam" id="PF00015">
    <property type="entry name" value="MCPsignal"/>
    <property type="match status" value="1"/>
</dbReference>
<gene>
    <name evidence="7" type="ORF">CH341_09590</name>
</gene>
<dbReference type="CDD" id="cd06225">
    <property type="entry name" value="HAMP"/>
    <property type="match status" value="1"/>
</dbReference>
<dbReference type="Proteomes" id="UP000249130">
    <property type="component" value="Unassembled WGS sequence"/>
</dbReference>